<dbReference type="EMBL" id="FO117623">
    <property type="protein sequence ID" value="CCG02377.1"/>
    <property type="molecule type" value="Genomic_DNA"/>
</dbReference>
<name>H6RKF8_BLASD</name>
<dbReference type="STRING" id="1146883.BLASA_1445"/>
<reference evidence="3" key="2">
    <citation type="submission" date="2012-02" db="EMBL/GenBank/DDBJ databases">
        <title>Complete genome sequence of Blastococcus saxobsidens strain DD2.</title>
        <authorList>
            <person name="Genoscope."/>
        </authorList>
    </citation>
    <scope>NUCLEOTIDE SEQUENCE [LARGE SCALE GENOMIC DNA]</scope>
    <source>
        <strain evidence="3">DD2</strain>
    </source>
</reference>
<keyword evidence="3" id="KW-1185">Reference proteome</keyword>
<evidence type="ECO:0000259" key="1">
    <source>
        <dbReference type="Pfam" id="PF01557"/>
    </source>
</evidence>
<dbReference type="InterPro" id="IPR011234">
    <property type="entry name" value="Fumarylacetoacetase-like_C"/>
</dbReference>
<dbReference type="AlphaFoldDB" id="H6RKF8"/>
<protein>
    <submittedName>
        <fullName evidence="2">Putative Fumarylacetoacetate (FAA) hydrolase</fullName>
        <ecNumber evidence="2">3.7.1.2</ecNumber>
    </submittedName>
</protein>
<dbReference type="SUPFAM" id="SSF56529">
    <property type="entry name" value="FAH"/>
    <property type="match status" value="1"/>
</dbReference>
<dbReference type="Gene3D" id="3.90.850.10">
    <property type="entry name" value="Fumarylacetoacetase-like, C-terminal domain"/>
    <property type="match status" value="1"/>
</dbReference>
<dbReference type="InterPro" id="IPR036663">
    <property type="entry name" value="Fumarylacetoacetase_C_sf"/>
</dbReference>
<keyword evidence="2" id="KW-0378">Hydrolase</keyword>
<dbReference type="OrthoDB" id="2273115at2"/>
<evidence type="ECO:0000313" key="2">
    <source>
        <dbReference type="EMBL" id="CCG02377.1"/>
    </source>
</evidence>
<reference evidence="2 3" key="1">
    <citation type="journal article" date="2012" name="J. Bacteriol.">
        <title>Genome Sequence of Blastococcus saxobsidens DD2, a Stone-Inhabiting Bacterium.</title>
        <authorList>
            <person name="Chouaia B."/>
            <person name="Crotti E."/>
            <person name="Brusetti L."/>
            <person name="Daffonchio D."/>
            <person name="Essoussi I."/>
            <person name="Nouioui I."/>
            <person name="Sbissi I."/>
            <person name="Ghodhbane-Gtari F."/>
            <person name="Gtari M."/>
            <person name="Vacherie B."/>
            <person name="Barbe V."/>
            <person name="Medigue C."/>
            <person name="Gury J."/>
            <person name="Pujic P."/>
            <person name="Normand P."/>
        </authorList>
    </citation>
    <scope>NUCLEOTIDE SEQUENCE [LARGE SCALE GENOMIC DNA]</scope>
    <source>
        <strain evidence="2 3">DD2</strain>
    </source>
</reference>
<gene>
    <name evidence="2" type="ordered locus">BLASA_1445</name>
</gene>
<sequence>MQLVSYRRGDGADSPRVGIADGDQIVDLVDAAGSRPGGYPVPGSMLELLRLGDEGLDLARKCLDRARDTGGFSAPASEVRLLAPLPRPNSMRDFMLVEEHVRNSFGSVPAEWYRLPIHWKGNPDTVIGPEDEVPWPHYTDKLDFELEVAAVLGKRAFQVTPEQALDCIVGYTIFNDWSARDIQFREMEVQLGPALGKDFATTLGPTLTTADSIDISTARMSARVNGETWSEGTLGAMVFSFAEVISTLSVDQPLQPGDVFGGGTIGRGCGLEMDRWIAPGDVVELEVTGIGVLRNTVGQKRPAPGYGIDLVHTTA</sequence>
<proteinExistence type="predicted"/>
<dbReference type="KEGG" id="bsd:BLASA_1445"/>
<organism evidence="2 3">
    <name type="scientific">Blastococcus saxobsidens (strain DD2)</name>
    <dbReference type="NCBI Taxonomy" id="1146883"/>
    <lineage>
        <taxon>Bacteria</taxon>
        <taxon>Bacillati</taxon>
        <taxon>Actinomycetota</taxon>
        <taxon>Actinomycetes</taxon>
        <taxon>Geodermatophilales</taxon>
        <taxon>Geodermatophilaceae</taxon>
        <taxon>Blastococcus</taxon>
    </lineage>
</organism>
<dbReference type="eggNOG" id="COG0179">
    <property type="taxonomic scope" value="Bacteria"/>
</dbReference>
<dbReference type="GO" id="GO:0004334">
    <property type="term" value="F:fumarylacetoacetase activity"/>
    <property type="evidence" value="ECO:0007669"/>
    <property type="project" value="UniProtKB-EC"/>
</dbReference>
<dbReference type="PANTHER" id="PTHR43211">
    <property type="entry name" value="FUMARYLACETOACETATE HYDROLASE"/>
    <property type="match status" value="1"/>
</dbReference>
<dbReference type="HOGENOM" id="CLU_028458_3_3_11"/>
<dbReference type="EC" id="3.7.1.2" evidence="2"/>
<dbReference type="Proteomes" id="UP000007517">
    <property type="component" value="Chromosome"/>
</dbReference>
<feature type="domain" description="Fumarylacetoacetase-like C-terminal" evidence="1">
    <location>
        <begin position="98"/>
        <end position="297"/>
    </location>
</feature>
<evidence type="ECO:0000313" key="3">
    <source>
        <dbReference type="Proteomes" id="UP000007517"/>
    </source>
</evidence>
<dbReference type="Pfam" id="PF01557">
    <property type="entry name" value="FAA_hydrolase"/>
    <property type="match status" value="1"/>
</dbReference>
<dbReference type="PANTHER" id="PTHR43211:SF1">
    <property type="entry name" value="BLL6422 PROTEIN"/>
    <property type="match status" value="1"/>
</dbReference>
<accession>H6RKF8</accession>